<evidence type="ECO:0000313" key="5">
    <source>
        <dbReference type="Proteomes" id="UP000265882"/>
    </source>
</evidence>
<dbReference type="InterPro" id="IPR008978">
    <property type="entry name" value="HSP20-like_chaperone"/>
</dbReference>
<protein>
    <submittedName>
        <fullName evidence="4">Hsp20/alpha crystallin family protein</fullName>
    </submittedName>
</protein>
<sequence length="154" mass="17374">MALNRYSGRTQRWNPVADLLELADLYGGRMLDVPDFFQNGGAWHPAVDMLEDNDTVFVKMDLPGLSKDDINISFDGHILSITGVRKEEEMKEGASYRSRERFTGEFHRYIHIPAEISSDKLAATFKDGVLEVSLPKSEKNKLRKIAIQSGEATK</sequence>
<dbReference type="SUPFAM" id="SSF49764">
    <property type="entry name" value="HSP20-like chaperones"/>
    <property type="match status" value="1"/>
</dbReference>
<comment type="similarity">
    <text evidence="1 2">Belongs to the small heat shock protein (HSP20) family.</text>
</comment>
<dbReference type="PROSITE" id="PS01031">
    <property type="entry name" value="SHSP"/>
    <property type="match status" value="1"/>
</dbReference>
<name>A0A3A4P8G9_ABYX5</name>
<feature type="domain" description="SHSP" evidence="3">
    <location>
        <begin position="38"/>
        <end position="150"/>
    </location>
</feature>
<evidence type="ECO:0000256" key="1">
    <source>
        <dbReference type="PROSITE-ProRule" id="PRU00285"/>
    </source>
</evidence>
<reference evidence="4 5" key="1">
    <citation type="journal article" date="2017" name="ISME J.">
        <title>Energy and carbon metabolisms in a deep terrestrial subsurface fluid microbial community.</title>
        <authorList>
            <person name="Momper L."/>
            <person name="Jungbluth S.P."/>
            <person name="Lee M.D."/>
            <person name="Amend J.P."/>
        </authorList>
    </citation>
    <scope>NUCLEOTIDE SEQUENCE [LARGE SCALE GENOMIC DNA]</scope>
    <source>
        <strain evidence="4">SURF_5</strain>
    </source>
</reference>
<accession>A0A3A4P8G9</accession>
<dbReference type="Pfam" id="PF00011">
    <property type="entry name" value="HSP20"/>
    <property type="match status" value="1"/>
</dbReference>
<dbReference type="InterPro" id="IPR031107">
    <property type="entry name" value="Small_HSP"/>
</dbReference>
<evidence type="ECO:0000256" key="2">
    <source>
        <dbReference type="RuleBase" id="RU003616"/>
    </source>
</evidence>
<evidence type="ECO:0000313" key="4">
    <source>
        <dbReference type="EMBL" id="RJP24231.1"/>
    </source>
</evidence>
<dbReference type="EMBL" id="QZKU01000038">
    <property type="protein sequence ID" value="RJP24231.1"/>
    <property type="molecule type" value="Genomic_DNA"/>
</dbReference>
<dbReference type="AlphaFoldDB" id="A0A3A4P8G9"/>
<evidence type="ECO:0000259" key="3">
    <source>
        <dbReference type="PROSITE" id="PS01031"/>
    </source>
</evidence>
<dbReference type="Proteomes" id="UP000265882">
    <property type="component" value="Unassembled WGS sequence"/>
</dbReference>
<dbReference type="CDD" id="cd06464">
    <property type="entry name" value="ACD_sHsps-like"/>
    <property type="match status" value="1"/>
</dbReference>
<dbReference type="Gene3D" id="2.60.40.790">
    <property type="match status" value="1"/>
</dbReference>
<comment type="caution">
    <text evidence="4">The sequence shown here is derived from an EMBL/GenBank/DDBJ whole genome shotgun (WGS) entry which is preliminary data.</text>
</comment>
<dbReference type="PANTHER" id="PTHR11527">
    <property type="entry name" value="HEAT-SHOCK PROTEIN 20 FAMILY MEMBER"/>
    <property type="match status" value="1"/>
</dbReference>
<proteinExistence type="inferred from homology"/>
<dbReference type="InterPro" id="IPR002068">
    <property type="entry name" value="A-crystallin/Hsp20_dom"/>
</dbReference>
<gene>
    <name evidence="4" type="ORF">C4520_04305</name>
</gene>
<organism evidence="4 5">
    <name type="scientific">Abyssobacteria bacterium (strain SURF_5)</name>
    <dbReference type="NCBI Taxonomy" id="2093360"/>
    <lineage>
        <taxon>Bacteria</taxon>
        <taxon>Pseudomonadati</taxon>
        <taxon>Candidatus Hydrogenedentota</taxon>
        <taxon>Candidatus Abyssobacteria</taxon>
    </lineage>
</organism>